<sequence>MMSRRSLFTSTGTIGLATAVGAASASDLLLPPAAQAAAGSKPFDVTQPSTKLFGQTSLSYRSGWQAFAYSSMDDEFLYVQPCNPDGITVAKQRGDLRLSSITASGKVSSSSFMQLNGFGHGTTMGVMPSVAHSYVWLETAGHVETSGGNAAGRQICCFRWTGDGKSYSVSDLGTSKMPYSGRFTLRPGSTYNSVSYDESTGRLLLRYRASDGKYYYEQYDADTVRANGTAPIVAGTKTIPESAVIPSVPGSYQSYTMYGDYVYVLKGSKVHNCPEQSTFDSSITSFRLDGTEKPVTHSMVSNGSVPGREVEGICVQAEGSTKRLVFGIKADGACSGSDAKYQTTAAYYKTAFAT</sequence>
<dbReference type="EMBL" id="RDBE01000008">
    <property type="protein sequence ID" value="RLV48753.1"/>
    <property type="molecule type" value="Genomic_DNA"/>
</dbReference>
<keyword evidence="3" id="KW-1185">Reference proteome</keyword>
<dbReference type="PROSITE" id="PS51318">
    <property type="entry name" value="TAT"/>
    <property type="match status" value="1"/>
</dbReference>
<dbReference type="Proteomes" id="UP000281708">
    <property type="component" value="Unassembled WGS sequence"/>
</dbReference>
<feature type="chain" id="PRO_5038710254" description="Teichoic acid biosynthesis protein C" evidence="1">
    <location>
        <begin position="26"/>
        <end position="354"/>
    </location>
</feature>
<comment type="caution">
    <text evidence="2">The sequence shown here is derived from an EMBL/GenBank/DDBJ whole genome shotgun (WGS) entry which is preliminary data.</text>
</comment>
<evidence type="ECO:0000256" key="1">
    <source>
        <dbReference type="SAM" id="SignalP"/>
    </source>
</evidence>
<feature type="signal peptide" evidence="1">
    <location>
        <begin position="1"/>
        <end position="25"/>
    </location>
</feature>
<organism evidence="2 3">
    <name type="scientific">Nocardioides mangrovicus</name>
    <dbReference type="NCBI Taxonomy" id="2478913"/>
    <lineage>
        <taxon>Bacteria</taxon>
        <taxon>Bacillati</taxon>
        <taxon>Actinomycetota</taxon>
        <taxon>Actinomycetes</taxon>
        <taxon>Propionibacteriales</taxon>
        <taxon>Nocardioidaceae</taxon>
        <taxon>Nocardioides</taxon>
    </lineage>
</organism>
<protein>
    <recommendedName>
        <fullName evidence="4">Teichoic acid biosynthesis protein C</fullName>
    </recommendedName>
</protein>
<proteinExistence type="predicted"/>
<reference evidence="2 3" key="1">
    <citation type="submission" date="2018-10" db="EMBL/GenBank/DDBJ databases">
        <title>Marmoricola sp. 4Q3S-7 whole genome shotgun sequence.</title>
        <authorList>
            <person name="Li F."/>
        </authorList>
    </citation>
    <scope>NUCLEOTIDE SEQUENCE [LARGE SCALE GENOMIC DNA]</scope>
    <source>
        <strain evidence="2 3">4Q3S-7</strain>
    </source>
</reference>
<dbReference type="InterPro" id="IPR006311">
    <property type="entry name" value="TAT_signal"/>
</dbReference>
<keyword evidence="1" id="KW-0732">Signal</keyword>
<evidence type="ECO:0000313" key="3">
    <source>
        <dbReference type="Proteomes" id="UP000281708"/>
    </source>
</evidence>
<gene>
    <name evidence="2" type="ORF">D9V37_13590</name>
</gene>
<evidence type="ECO:0000313" key="2">
    <source>
        <dbReference type="EMBL" id="RLV48753.1"/>
    </source>
</evidence>
<name>A0A3L8P1R2_9ACTN</name>
<dbReference type="AlphaFoldDB" id="A0A3L8P1R2"/>
<evidence type="ECO:0008006" key="4">
    <source>
        <dbReference type="Google" id="ProtNLM"/>
    </source>
</evidence>
<accession>A0A3L8P1R2</accession>